<feature type="compositionally biased region" description="Polar residues" evidence="1">
    <location>
        <begin position="399"/>
        <end position="414"/>
    </location>
</feature>
<evidence type="ECO:0000313" key="3">
    <source>
        <dbReference type="Proteomes" id="UP000807469"/>
    </source>
</evidence>
<proteinExistence type="predicted"/>
<protein>
    <recommendedName>
        <fullName evidence="4">F-box domain-containing protein</fullName>
    </recommendedName>
</protein>
<accession>A0A9P5ZFD7</accession>
<dbReference type="AlphaFoldDB" id="A0A9P5ZFD7"/>
<keyword evidence="3" id="KW-1185">Reference proteome</keyword>
<feature type="region of interest" description="Disordered" evidence="1">
    <location>
        <begin position="351"/>
        <end position="424"/>
    </location>
</feature>
<evidence type="ECO:0000313" key="2">
    <source>
        <dbReference type="EMBL" id="KAF9486431.1"/>
    </source>
</evidence>
<evidence type="ECO:0008006" key="4">
    <source>
        <dbReference type="Google" id="ProtNLM"/>
    </source>
</evidence>
<dbReference type="InterPro" id="IPR032675">
    <property type="entry name" value="LRR_dom_sf"/>
</dbReference>
<sequence length="576" mass="64230">MSFNALPYELYESIFNHVPSPDLQQTVLSVTRAIPDAPFPLHSLFRCIRLSRPEQAIRLYQRLRFRRGSDPNPDSPKVCAARAAFEETVGWVKELSIETWTVDAEIVINLVRLLPKLQSLSVWIGPNNFTPEHLERLFSEPVENLQHLSLRFRPYVEKATYYQFLKGAYFDSTLTALSLWPAHFMSVLSIVQDPHNQEKAQRQGFAQPLVFFRLDLVNLLTSPAISSSLKYLRLRIPSRPVARSLCAGNPSSFFDLDNCVRLPKLEFLDLSTCGVLEAEIDTILSRFATVKHIVLDGCSILRGDLHEGEATALGKRCALIGVFRARDREKMYKAWQESRAVAIAMGSDGAPAVDQGFNRRPKRGRKGLATATISFRTPDPIGVPGPSSSTPRRITPPRQETSTLEENPSQQENPIPSGKSKNKVQADRSKLVKIRILPALPSIATLSITLPPAIKAEQYPIIRADFEEGWREGIAQLAVTRARLRTSAGNGFRVMRILPADNEDSDDEDIERGSLEEGLYGLEDVDPDDPEAFGMSEGGLARLDTPTLCFVGPGRNGAHELNCGHSFGWEAMKDDM</sequence>
<feature type="compositionally biased region" description="Low complexity" evidence="1">
    <location>
        <begin position="384"/>
        <end position="398"/>
    </location>
</feature>
<dbReference type="EMBL" id="MU155130">
    <property type="protein sequence ID" value="KAF9486431.1"/>
    <property type="molecule type" value="Genomic_DNA"/>
</dbReference>
<dbReference type="Gene3D" id="3.80.10.10">
    <property type="entry name" value="Ribonuclease Inhibitor"/>
    <property type="match status" value="1"/>
</dbReference>
<dbReference type="OrthoDB" id="3353982at2759"/>
<dbReference type="SUPFAM" id="SSF52047">
    <property type="entry name" value="RNI-like"/>
    <property type="match status" value="1"/>
</dbReference>
<gene>
    <name evidence="2" type="ORF">BDN70DRAFT_11987</name>
</gene>
<evidence type="ECO:0000256" key="1">
    <source>
        <dbReference type="SAM" id="MobiDB-lite"/>
    </source>
</evidence>
<dbReference type="Proteomes" id="UP000807469">
    <property type="component" value="Unassembled WGS sequence"/>
</dbReference>
<reference evidence="2" key="1">
    <citation type="submission" date="2020-11" db="EMBL/GenBank/DDBJ databases">
        <authorList>
            <consortium name="DOE Joint Genome Institute"/>
            <person name="Ahrendt S."/>
            <person name="Riley R."/>
            <person name="Andreopoulos W."/>
            <person name="Labutti K."/>
            <person name="Pangilinan J."/>
            <person name="Ruiz-Duenas F.J."/>
            <person name="Barrasa J.M."/>
            <person name="Sanchez-Garcia M."/>
            <person name="Camarero S."/>
            <person name="Miyauchi S."/>
            <person name="Serrano A."/>
            <person name="Linde D."/>
            <person name="Babiker R."/>
            <person name="Drula E."/>
            <person name="Ayuso-Fernandez I."/>
            <person name="Pacheco R."/>
            <person name="Padilla G."/>
            <person name="Ferreira P."/>
            <person name="Barriuso J."/>
            <person name="Kellner H."/>
            <person name="Castanera R."/>
            <person name="Alfaro M."/>
            <person name="Ramirez L."/>
            <person name="Pisabarro A.G."/>
            <person name="Kuo A."/>
            <person name="Tritt A."/>
            <person name="Lipzen A."/>
            <person name="He G."/>
            <person name="Yan M."/>
            <person name="Ng V."/>
            <person name="Cullen D."/>
            <person name="Martin F."/>
            <person name="Rosso M.-N."/>
            <person name="Henrissat B."/>
            <person name="Hibbett D."/>
            <person name="Martinez A.T."/>
            <person name="Grigoriev I.V."/>
        </authorList>
    </citation>
    <scope>NUCLEOTIDE SEQUENCE</scope>
    <source>
        <strain evidence="2">CIRM-BRFM 674</strain>
    </source>
</reference>
<organism evidence="2 3">
    <name type="scientific">Pholiota conissans</name>
    <dbReference type="NCBI Taxonomy" id="109636"/>
    <lineage>
        <taxon>Eukaryota</taxon>
        <taxon>Fungi</taxon>
        <taxon>Dikarya</taxon>
        <taxon>Basidiomycota</taxon>
        <taxon>Agaricomycotina</taxon>
        <taxon>Agaricomycetes</taxon>
        <taxon>Agaricomycetidae</taxon>
        <taxon>Agaricales</taxon>
        <taxon>Agaricineae</taxon>
        <taxon>Strophariaceae</taxon>
        <taxon>Pholiota</taxon>
    </lineage>
</organism>
<comment type="caution">
    <text evidence="2">The sequence shown here is derived from an EMBL/GenBank/DDBJ whole genome shotgun (WGS) entry which is preliminary data.</text>
</comment>
<name>A0A9P5ZFD7_9AGAR</name>